<dbReference type="AlphaFoldDB" id="A0ABD5SE42"/>
<proteinExistence type="predicted"/>
<dbReference type="EMBL" id="JBHSWW010000624">
    <property type="protein sequence ID" value="MFC6755219.1"/>
    <property type="molecule type" value="Genomic_DNA"/>
</dbReference>
<keyword evidence="2" id="KW-1185">Reference proteome</keyword>
<name>A0ABD5SE42_9EURY</name>
<feature type="non-terminal residue" evidence="1">
    <location>
        <position position="92"/>
    </location>
</feature>
<comment type="caution">
    <text evidence="1">The sequence shown here is derived from an EMBL/GenBank/DDBJ whole genome shotgun (WGS) entry which is preliminary data.</text>
</comment>
<reference evidence="1 2" key="1">
    <citation type="journal article" date="2019" name="Int. J. Syst. Evol. Microbiol.">
        <title>The Global Catalogue of Microorganisms (GCM) 10K type strain sequencing project: providing services to taxonomists for standard genome sequencing and annotation.</title>
        <authorList>
            <consortium name="The Broad Institute Genomics Platform"/>
            <consortium name="The Broad Institute Genome Sequencing Center for Infectious Disease"/>
            <person name="Wu L."/>
            <person name="Ma J."/>
        </authorList>
    </citation>
    <scope>NUCLEOTIDE SEQUENCE [LARGE SCALE GENOMIC DNA]</scope>
    <source>
        <strain evidence="1 2">CGMCC 1.3239</strain>
    </source>
</reference>
<accession>A0ABD5SE42</accession>
<evidence type="ECO:0000313" key="1">
    <source>
        <dbReference type="EMBL" id="MFC6755219.1"/>
    </source>
</evidence>
<protein>
    <submittedName>
        <fullName evidence="1">Uncharacterized protein</fullName>
    </submittedName>
</protein>
<sequence length="92" mass="10047">MKQFAFKKRFFVVLALSFYCSVSSAAPNWYVGQVSRVALGAPDGSFIVTLKSSALDNCQHKYAYFNVSQIGAEQTKAAYTMALTSLSTGLDM</sequence>
<dbReference type="RefSeq" id="WP_379784186.1">
    <property type="nucleotide sequence ID" value="NZ_JBHSWW010000624.1"/>
</dbReference>
<evidence type="ECO:0000313" key="2">
    <source>
        <dbReference type="Proteomes" id="UP001596442"/>
    </source>
</evidence>
<dbReference type="Proteomes" id="UP001596442">
    <property type="component" value="Unassembled WGS sequence"/>
</dbReference>
<gene>
    <name evidence="1" type="ORF">ACFQEU_17360</name>
</gene>
<organism evidence="1 2">
    <name type="scientific">Halorubrum tibetense</name>
    <dbReference type="NCBI Taxonomy" id="175631"/>
    <lineage>
        <taxon>Archaea</taxon>
        <taxon>Methanobacteriati</taxon>
        <taxon>Methanobacteriota</taxon>
        <taxon>Stenosarchaea group</taxon>
        <taxon>Halobacteria</taxon>
        <taxon>Halobacteriales</taxon>
        <taxon>Haloferacaceae</taxon>
        <taxon>Halorubrum</taxon>
    </lineage>
</organism>